<feature type="region of interest" description="Disordered" evidence="1">
    <location>
        <begin position="163"/>
        <end position="189"/>
    </location>
</feature>
<keyword evidence="4" id="KW-1185">Reference proteome</keyword>
<reference evidence="3 4" key="1">
    <citation type="submission" date="2018-11" db="EMBL/GenBank/DDBJ databases">
        <title>Genome assembly of Steccherinum ochraceum LE-BIN_3174, the white-rot fungus of the Steccherinaceae family (The Residual Polyporoid clade, Polyporales, Basidiomycota).</title>
        <authorList>
            <person name="Fedorova T.V."/>
            <person name="Glazunova O.A."/>
            <person name="Landesman E.O."/>
            <person name="Moiseenko K.V."/>
            <person name="Psurtseva N.V."/>
            <person name="Savinova O.S."/>
            <person name="Shakhova N.V."/>
            <person name="Tyazhelova T.V."/>
            <person name="Vasina D.V."/>
        </authorList>
    </citation>
    <scope>NUCLEOTIDE SEQUENCE [LARGE SCALE GENOMIC DNA]</scope>
    <source>
        <strain evidence="3 4">LE-BIN_3174</strain>
    </source>
</reference>
<accession>A0A4R0RCR9</accession>
<feature type="compositionally biased region" description="Low complexity" evidence="1">
    <location>
        <begin position="163"/>
        <end position="184"/>
    </location>
</feature>
<proteinExistence type="predicted"/>
<dbReference type="OrthoDB" id="3247214at2759"/>
<feature type="compositionally biased region" description="Polar residues" evidence="1">
    <location>
        <begin position="39"/>
        <end position="56"/>
    </location>
</feature>
<feature type="compositionally biased region" description="Basic and acidic residues" evidence="1">
    <location>
        <begin position="322"/>
        <end position="336"/>
    </location>
</feature>
<comment type="caution">
    <text evidence="3">The sequence shown here is derived from an EMBL/GenBank/DDBJ whole genome shotgun (WGS) entry which is preliminary data.</text>
</comment>
<keyword evidence="2" id="KW-0472">Membrane</keyword>
<dbReference type="AlphaFoldDB" id="A0A4R0RCR9"/>
<feature type="compositionally biased region" description="Polar residues" evidence="1">
    <location>
        <begin position="1"/>
        <end position="26"/>
    </location>
</feature>
<sequence length="517" mass="56124">MSNSSSDIPVASPNQSANSAKDSTMLSRIRDSISSISSPERNVTTDNQGAARTAGNTEKETKPTMFERFMNTVSLRPKDSGAEFPPPHWKDVPQSTEEAERVNEDPSSLAEASQSQPGSDKLDTIAEVPEFEDNVPPAQAPEPESFAHRIHAMLLTIPPVFSSTPTTSSAAASATSDSSGTSESPNMINDPKMISFLSSPSVMNGSSVKGRQSVWSVLDRLKGKLPASVDRAPREDDGMPMGDVAKATAGENVAGSKAREEEPEEDDDSSIMLYGPLFPNADSKVELAESEVVHDGEAEGTDNQDEAERKKGKSTGTWPFSGRKDKPAVEGEDGRVHLRKSKDKRVWLPSDSKISLEIMWWGYRLYLPPPVLNMLDNKQLEGAKRAAMVTTALKWLLDHVPKLMIPPNMRPATMLLKALIPYLGYVGGFVAWSWVYIKKFDKGNGVTLTATWLATVALVPGTWEDSDFPKRRHTDTNSVPQQAGVNEEGAKSQDGENKRGEKSTPVATLSASSTPVR</sequence>
<feature type="region of interest" description="Disordered" evidence="1">
    <location>
        <begin position="466"/>
        <end position="517"/>
    </location>
</feature>
<dbReference type="STRING" id="92696.A0A4R0RCR9"/>
<feature type="compositionally biased region" description="Polar residues" evidence="1">
    <location>
        <begin position="505"/>
        <end position="517"/>
    </location>
</feature>
<keyword evidence="2" id="KW-1133">Transmembrane helix</keyword>
<evidence type="ECO:0000313" key="4">
    <source>
        <dbReference type="Proteomes" id="UP000292702"/>
    </source>
</evidence>
<evidence type="ECO:0000313" key="3">
    <source>
        <dbReference type="EMBL" id="TCD64483.1"/>
    </source>
</evidence>
<dbReference type="Proteomes" id="UP000292702">
    <property type="component" value="Unassembled WGS sequence"/>
</dbReference>
<gene>
    <name evidence="3" type="ORF">EIP91_004044</name>
</gene>
<dbReference type="EMBL" id="RWJN01000234">
    <property type="protein sequence ID" value="TCD64483.1"/>
    <property type="molecule type" value="Genomic_DNA"/>
</dbReference>
<name>A0A4R0RCR9_9APHY</name>
<keyword evidence="2" id="KW-0812">Transmembrane</keyword>
<organism evidence="3 4">
    <name type="scientific">Steccherinum ochraceum</name>
    <dbReference type="NCBI Taxonomy" id="92696"/>
    <lineage>
        <taxon>Eukaryota</taxon>
        <taxon>Fungi</taxon>
        <taxon>Dikarya</taxon>
        <taxon>Basidiomycota</taxon>
        <taxon>Agaricomycotina</taxon>
        <taxon>Agaricomycetes</taxon>
        <taxon>Polyporales</taxon>
        <taxon>Steccherinaceae</taxon>
        <taxon>Steccherinum</taxon>
    </lineage>
</organism>
<evidence type="ECO:0000256" key="1">
    <source>
        <dbReference type="SAM" id="MobiDB-lite"/>
    </source>
</evidence>
<protein>
    <submittedName>
        <fullName evidence="3">Uncharacterized protein</fullName>
    </submittedName>
</protein>
<evidence type="ECO:0000256" key="2">
    <source>
        <dbReference type="SAM" id="Phobius"/>
    </source>
</evidence>
<feature type="region of interest" description="Disordered" evidence="1">
    <location>
        <begin position="292"/>
        <end position="336"/>
    </location>
</feature>
<feature type="region of interest" description="Disordered" evidence="1">
    <location>
        <begin position="227"/>
        <end position="270"/>
    </location>
</feature>
<feature type="compositionally biased region" description="Basic and acidic residues" evidence="1">
    <location>
        <begin position="488"/>
        <end position="502"/>
    </location>
</feature>
<feature type="region of interest" description="Disordered" evidence="1">
    <location>
        <begin position="1"/>
        <end position="121"/>
    </location>
</feature>
<feature type="transmembrane region" description="Helical" evidence="2">
    <location>
        <begin position="419"/>
        <end position="437"/>
    </location>
</feature>